<dbReference type="Proteomes" id="UP001162060">
    <property type="component" value="Unassembled WGS sequence"/>
</dbReference>
<evidence type="ECO:0000313" key="1">
    <source>
        <dbReference type="EMBL" id="CAK7943773.1"/>
    </source>
</evidence>
<evidence type="ECO:0000313" key="2">
    <source>
        <dbReference type="Proteomes" id="UP001162060"/>
    </source>
</evidence>
<accession>A0AAV1VCN5</accession>
<proteinExistence type="predicted"/>
<organism evidence="1 2">
    <name type="scientific">Peronospora matthiolae</name>
    <dbReference type="NCBI Taxonomy" id="2874970"/>
    <lineage>
        <taxon>Eukaryota</taxon>
        <taxon>Sar</taxon>
        <taxon>Stramenopiles</taxon>
        <taxon>Oomycota</taxon>
        <taxon>Peronosporomycetes</taxon>
        <taxon>Peronosporales</taxon>
        <taxon>Peronosporaceae</taxon>
        <taxon>Peronospora</taxon>
    </lineage>
</organism>
<reference evidence="1" key="1">
    <citation type="submission" date="2024-01" db="EMBL/GenBank/DDBJ databases">
        <authorList>
            <person name="Webb A."/>
        </authorList>
    </citation>
    <scope>NUCLEOTIDE SEQUENCE</scope>
    <source>
        <strain evidence="1">Pm1</strain>
    </source>
</reference>
<gene>
    <name evidence="1" type="ORF">PM001_LOCUS28923</name>
</gene>
<dbReference type="PANTHER" id="PTHR11439:SF483">
    <property type="entry name" value="PEPTIDE SYNTHASE GLIP-LIKE, PUTATIVE (AFU_ORTHOLOGUE AFUA_3G12920)-RELATED"/>
    <property type="match status" value="1"/>
</dbReference>
<name>A0AAV1VCN5_9STRA</name>
<dbReference type="AlphaFoldDB" id="A0AAV1VCN5"/>
<dbReference type="PANTHER" id="PTHR11439">
    <property type="entry name" value="GAG-POL-RELATED RETROTRANSPOSON"/>
    <property type="match status" value="1"/>
</dbReference>
<protein>
    <submittedName>
        <fullName evidence="1">Uncharacterized protein</fullName>
    </submittedName>
</protein>
<sequence>MSFFAATKRALSERIEMSDLGELKYSLNMKVERDEKSDDLSMKQTKFQRSILTKFVMQDSRHVKTPQEPGLQLKKNVCKEMCKREDYMKGVLYRSVVGPVMYRMASTRPDLAAKVELLSKFSADPCPTHWQALKRVLKYLQATPTLNILLPLRWRWQFGWLF</sequence>
<dbReference type="EMBL" id="CAKLBY020000304">
    <property type="protein sequence ID" value="CAK7943773.1"/>
    <property type="molecule type" value="Genomic_DNA"/>
</dbReference>
<comment type="caution">
    <text evidence="1">The sequence shown here is derived from an EMBL/GenBank/DDBJ whole genome shotgun (WGS) entry which is preliminary data.</text>
</comment>